<dbReference type="PANTHER" id="PTHR30443:SF0">
    <property type="entry name" value="PHOSPHOETHANOLAMINE TRANSFERASE EPTA"/>
    <property type="match status" value="1"/>
</dbReference>
<dbReference type="InterPro" id="IPR058130">
    <property type="entry name" value="PEA_transf_C"/>
</dbReference>
<keyword evidence="6 8" id="KW-1133">Transmembrane helix</keyword>
<evidence type="ECO:0000256" key="2">
    <source>
        <dbReference type="ARBA" id="ARBA00022475"/>
    </source>
</evidence>
<dbReference type="InterPro" id="IPR000917">
    <property type="entry name" value="Sulfatase_N"/>
</dbReference>
<evidence type="ECO:0000256" key="5">
    <source>
        <dbReference type="ARBA" id="ARBA00022692"/>
    </source>
</evidence>
<dbReference type="InterPro" id="IPR017850">
    <property type="entry name" value="Alkaline_phosphatase_core_sf"/>
</dbReference>
<dbReference type="SUPFAM" id="SSF53649">
    <property type="entry name" value="Alkaline phosphatase-like"/>
    <property type="match status" value="1"/>
</dbReference>
<feature type="transmembrane region" description="Helical" evidence="8">
    <location>
        <begin position="38"/>
        <end position="61"/>
    </location>
</feature>
<dbReference type="PANTHER" id="PTHR30443">
    <property type="entry name" value="INNER MEMBRANE PROTEIN"/>
    <property type="match status" value="1"/>
</dbReference>
<name>A0A5C8P2I5_9BURK</name>
<feature type="transmembrane region" description="Helical" evidence="8">
    <location>
        <begin position="68"/>
        <end position="89"/>
    </location>
</feature>
<protein>
    <submittedName>
        <fullName evidence="11">Phosphoethanolamine--lipid A transferase</fullName>
    </submittedName>
</protein>
<keyword evidence="12" id="KW-1185">Reference proteome</keyword>
<dbReference type="GO" id="GO:0009244">
    <property type="term" value="P:lipopolysaccharide core region biosynthetic process"/>
    <property type="evidence" value="ECO:0007669"/>
    <property type="project" value="TreeGrafter"/>
</dbReference>
<dbReference type="Proteomes" id="UP000321548">
    <property type="component" value="Unassembled WGS sequence"/>
</dbReference>
<dbReference type="InterPro" id="IPR012549">
    <property type="entry name" value="EptA-like_N"/>
</dbReference>
<dbReference type="GO" id="GO:0005886">
    <property type="term" value="C:plasma membrane"/>
    <property type="evidence" value="ECO:0007669"/>
    <property type="project" value="UniProtKB-SubCell"/>
</dbReference>
<dbReference type="NCBIfam" id="NF028537">
    <property type="entry name" value="P_eth_NH2_trans"/>
    <property type="match status" value="1"/>
</dbReference>
<feature type="domain" description="Sulfatase N-terminal" evidence="9">
    <location>
        <begin position="226"/>
        <end position="526"/>
    </location>
</feature>
<dbReference type="Pfam" id="PF00884">
    <property type="entry name" value="Sulfatase"/>
    <property type="match status" value="1"/>
</dbReference>
<evidence type="ECO:0000256" key="4">
    <source>
        <dbReference type="ARBA" id="ARBA00022679"/>
    </source>
</evidence>
<evidence type="ECO:0000259" key="9">
    <source>
        <dbReference type="Pfam" id="PF00884"/>
    </source>
</evidence>
<evidence type="ECO:0000256" key="3">
    <source>
        <dbReference type="ARBA" id="ARBA00022519"/>
    </source>
</evidence>
<keyword evidence="4 11" id="KW-0808">Transferase</keyword>
<feature type="transmembrane region" description="Helical" evidence="8">
    <location>
        <begin position="109"/>
        <end position="130"/>
    </location>
</feature>
<dbReference type="AlphaFoldDB" id="A0A5C8P2I5"/>
<evidence type="ECO:0000256" key="1">
    <source>
        <dbReference type="ARBA" id="ARBA00004429"/>
    </source>
</evidence>
<keyword evidence="3" id="KW-0997">Cell inner membrane</keyword>
<accession>A0A5C8P2I5</accession>
<evidence type="ECO:0000256" key="7">
    <source>
        <dbReference type="ARBA" id="ARBA00023136"/>
    </source>
</evidence>
<evidence type="ECO:0000313" key="12">
    <source>
        <dbReference type="Proteomes" id="UP000321548"/>
    </source>
</evidence>
<keyword evidence="2" id="KW-1003">Cell membrane</keyword>
<gene>
    <name evidence="11" type="ORF">FHP08_05275</name>
</gene>
<dbReference type="InterPro" id="IPR040423">
    <property type="entry name" value="PEA_transferase"/>
</dbReference>
<sequence>MSRSLVTVWGLVLWLTVAGNLPLWQRLHELAGGSSRQFVIFAGIGLMVAGGTAALLSLLAWPRLFRPTASLLAVIAAANSHFMWQYGAVIDNTMLANVISTDVREARDLMSWSLPATVLLVAGPALWWIWRRPLPQRRWFERAWRNAVGALVGVAVAATAVLLGFQDLAPVVREQKSLRYMVNPLNAVYAGARLAADQLPAQASALQPVGVDAKLGPGYAARRSPPLLLLVVGETARARSWGLNGYARQTTPALARWQEAGELVNFSQVSACGTNTHVSVPCMFSPLTREQGGDRTAVHENLLDVLSRAGLAVLWLDNQAGCKGVCARVPSVRVLDEPVAGLCDAGECFDEAMLDGLDRRIAALDPERRARGVVVVMHQMGSHGPAYYKRTSADRKPFQPECTSNMLSDCPAEHVINAYDNTIAATDRFLDLALAWLKNRADSGANDTAMLYVSDHGESLGEGGLYLHGVPWSIAPAEQTHVPMVAWLSAGMQARGGTRMDCLRQRSAAPLSHDNLFHSVLGLMDVSTTAYDATLDALLPCSAQRPAAVALAPRG</sequence>
<evidence type="ECO:0000259" key="10">
    <source>
        <dbReference type="Pfam" id="PF08019"/>
    </source>
</evidence>
<comment type="caution">
    <text evidence="11">The sequence shown here is derived from an EMBL/GenBank/DDBJ whole genome shotgun (WGS) entry which is preliminary data.</text>
</comment>
<dbReference type="EMBL" id="VDUY01000002">
    <property type="protein sequence ID" value="TXL67416.1"/>
    <property type="molecule type" value="Genomic_DNA"/>
</dbReference>
<evidence type="ECO:0000256" key="6">
    <source>
        <dbReference type="ARBA" id="ARBA00022989"/>
    </source>
</evidence>
<comment type="subcellular location">
    <subcellularLocation>
        <location evidence="1">Cell inner membrane</location>
        <topology evidence="1">Multi-pass membrane protein</topology>
    </subcellularLocation>
</comment>
<dbReference type="Gene3D" id="3.40.720.10">
    <property type="entry name" value="Alkaline Phosphatase, subunit A"/>
    <property type="match status" value="1"/>
</dbReference>
<organism evidence="11 12">
    <name type="scientific">Zeimonas arvi</name>
    <dbReference type="NCBI Taxonomy" id="2498847"/>
    <lineage>
        <taxon>Bacteria</taxon>
        <taxon>Pseudomonadati</taxon>
        <taxon>Pseudomonadota</taxon>
        <taxon>Betaproteobacteria</taxon>
        <taxon>Burkholderiales</taxon>
        <taxon>Burkholderiaceae</taxon>
        <taxon>Zeimonas</taxon>
    </lineage>
</organism>
<dbReference type="GO" id="GO:0016776">
    <property type="term" value="F:phosphotransferase activity, phosphate group as acceptor"/>
    <property type="evidence" value="ECO:0007669"/>
    <property type="project" value="TreeGrafter"/>
</dbReference>
<evidence type="ECO:0000256" key="8">
    <source>
        <dbReference type="SAM" id="Phobius"/>
    </source>
</evidence>
<dbReference type="Pfam" id="PF08019">
    <property type="entry name" value="EptA_B_N"/>
    <property type="match status" value="1"/>
</dbReference>
<feature type="domain" description="Phosphoethanolamine transferase N-terminal" evidence="10">
    <location>
        <begin position="53"/>
        <end position="198"/>
    </location>
</feature>
<evidence type="ECO:0000313" key="11">
    <source>
        <dbReference type="EMBL" id="TXL67416.1"/>
    </source>
</evidence>
<proteinExistence type="predicted"/>
<dbReference type="CDD" id="cd16017">
    <property type="entry name" value="LptA"/>
    <property type="match status" value="1"/>
</dbReference>
<keyword evidence="7 8" id="KW-0472">Membrane</keyword>
<keyword evidence="5 8" id="KW-0812">Transmembrane</keyword>
<dbReference type="OrthoDB" id="9786870at2"/>
<reference evidence="11 12" key="1">
    <citation type="submission" date="2019-06" db="EMBL/GenBank/DDBJ databases">
        <title>Quisquiliibacterium sp. nov., isolated from a maize field.</title>
        <authorList>
            <person name="Lin S.-Y."/>
            <person name="Tsai C.-F."/>
            <person name="Young C.-C."/>
        </authorList>
    </citation>
    <scope>NUCLEOTIDE SEQUENCE [LARGE SCALE GENOMIC DNA]</scope>
    <source>
        <strain evidence="11 12">CC-CFT501</strain>
    </source>
</reference>
<feature type="transmembrane region" description="Helical" evidence="8">
    <location>
        <begin position="142"/>
        <end position="165"/>
    </location>
</feature>